<keyword evidence="2" id="KW-1185">Reference proteome</keyword>
<dbReference type="Proteomes" id="UP000216752">
    <property type="component" value="Chromosome"/>
</dbReference>
<name>A0ABZ3IU04_9FIRM</name>
<reference evidence="1" key="1">
    <citation type="submission" date="2024-05" db="EMBL/GenBank/DDBJ databases">
        <title>Isolation and characterization of Sporomusa carbonis sp. nov., a carboxydotrophic hydrogenogen in the genus of Sporomusa isolated from a charcoal burning pile.</title>
        <authorList>
            <person name="Boeer T."/>
            <person name="Rosenbaum F."/>
            <person name="Eysell L."/>
            <person name="Mueller V."/>
            <person name="Daniel R."/>
            <person name="Poehlein A."/>
        </authorList>
    </citation>
    <scope>NUCLEOTIDE SEQUENCE [LARGE SCALE GENOMIC DNA]</scope>
    <source>
        <strain evidence="1">DSM 10669</strain>
    </source>
</reference>
<protein>
    <recommendedName>
        <fullName evidence="3">DUF288 domain-containing protein</fullName>
    </recommendedName>
</protein>
<dbReference type="Pfam" id="PF03385">
    <property type="entry name" value="STELLO"/>
    <property type="match status" value="1"/>
</dbReference>
<gene>
    <name evidence="1" type="ORF">SPSIL_050720</name>
</gene>
<evidence type="ECO:0000313" key="2">
    <source>
        <dbReference type="Proteomes" id="UP000216752"/>
    </source>
</evidence>
<evidence type="ECO:0000313" key="1">
    <source>
        <dbReference type="EMBL" id="XFO68848.1"/>
    </source>
</evidence>
<evidence type="ECO:0008006" key="3">
    <source>
        <dbReference type="Google" id="ProtNLM"/>
    </source>
</evidence>
<dbReference type="PANTHER" id="PTHR31362">
    <property type="entry name" value="GLYCOSYLTRANSFERASE STELLO1-RELATED"/>
    <property type="match status" value="1"/>
</dbReference>
<sequence>MQTKVAIVVTSISNPNKGLNSIASGAVEHGYEFIVVGDTKSPPVFYIEGCNFVSLEDQLKSGLEFAAICPMQHYARKNIGYLLAIRNGADVIIETDDDNIPRSSFFSKRQRCRTVHTLTNGNWVNVYRYFSDKLIWPRGLPLDNVYRLPPALDLLPLNTIECPIQQGLADENPDVDAIYRLILPLPQVFKPGREIALGINSWCPFNSQNTTWWLEAFPLLYLPAYCSFRMTDIWRSFVAQRISWENGWHVLFHEATVLQERNEHDLMKDFVDEIPGYIHNDRIVRALNSLLLKGGIIHILNNMRKCYETLVDLGVVDYKELRLLAAWLSDLVKIGWLEKAEQHSGV</sequence>
<dbReference type="PANTHER" id="PTHR31362:SF0">
    <property type="entry name" value="EXOSTOSIN DOMAIN-CONTAINING PROTEIN-RELATED"/>
    <property type="match status" value="1"/>
</dbReference>
<dbReference type="RefSeq" id="WP_094605984.1">
    <property type="nucleotide sequence ID" value="NZ_CP155573.1"/>
</dbReference>
<proteinExistence type="predicted"/>
<organism evidence="1 2">
    <name type="scientific">Sporomusa silvacetica DSM 10669</name>
    <dbReference type="NCBI Taxonomy" id="1123289"/>
    <lineage>
        <taxon>Bacteria</taxon>
        <taxon>Bacillati</taxon>
        <taxon>Bacillota</taxon>
        <taxon>Negativicutes</taxon>
        <taxon>Selenomonadales</taxon>
        <taxon>Sporomusaceae</taxon>
        <taxon>Sporomusa</taxon>
    </lineage>
</organism>
<dbReference type="EMBL" id="CP155573">
    <property type="protein sequence ID" value="XFO68848.1"/>
    <property type="molecule type" value="Genomic_DNA"/>
</dbReference>
<accession>A0ABZ3IU04</accession>
<dbReference type="InterPro" id="IPR005049">
    <property type="entry name" value="STL-like"/>
</dbReference>